<keyword evidence="2" id="KW-0489">Methyltransferase</keyword>
<dbReference type="GO" id="GO:0008168">
    <property type="term" value="F:methyltransferase activity"/>
    <property type="evidence" value="ECO:0007669"/>
    <property type="project" value="UniProtKB-KW"/>
</dbReference>
<dbReference type="EMBL" id="JAALLT010000002">
    <property type="protein sequence ID" value="NGP76318.1"/>
    <property type="molecule type" value="Genomic_DNA"/>
</dbReference>
<reference evidence="2 3" key="1">
    <citation type="submission" date="2020-02" db="EMBL/GenBank/DDBJ databases">
        <title>Balneolaceae bacterium YR4-1, complete genome.</title>
        <authorList>
            <person name="Li Y."/>
            <person name="Wu S."/>
        </authorList>
    </citation>
    <scope>NUCLEOTIDE SEQUENCE [LARGE SCALE GENOMIC DNA]</scope>
    <source>
        <strain evidence="2 3">YR4-1</strain>
    </source>
</reference>
<dbReference type="Pfam" id="PF08242">
    <property type="entry name" value="Methyltransf_12"/>
    <property type="match status" value="1"/>
</dbReference>
<keyword evidence="2" id="KW-0808">Transferase</keyword>
<dbReference type="SUPFAM" id="SSF53335">
    <property type="entry name" value="S-adenosyl-L-methionine-dependent methyltransferases"/>
    <property type="match status" value="1"/>
</dbReference>
<dbReference type="RefSeq" id="WP_165140560.1">
    <property type="nucleotide sequence ID" value="NZ_JAALLT010000002.1"/>
</dbReference>
<dbReference type="InterPro" id="IPR029063">
    <property type="entry name" value="SAM-dependent_MTases_sf"/>
</dbReference>
<dbReference type="PANTHER" id="PTHR43861">
    <property type="entry name" value="TRANS-ACONITATE 2-METHYLTRANSFERASE-RELATED"/>
    <property type="match status" value="1"/>
</dbReference>
<dbReference type="Gene3D" id="3.40.50.150">
    <property type="entry name" value="Vaccinia Virus protein VP39"/>
    <property type="match status" value="1"/>
</dbReference>
<organism evidence="2 3">
    <name type="scientific">Halalkalibaculum roseum</name>
    <dbReference type="NCBI Taxonomy" id="2709311"/>
    <lineage>
        <taxon>Bacteria</taxon>
        <taxon>Pseudomonadati</taxon>
        <taxon>Balneolota</taxon>
        <taxon>Balneolia</taxon>
        <taxon>Balneolales</taxon>
        <taxon>Balneolaceae</taxon>
        <taxon>Halalkalibaculum</taxon>
    </lineage>
</organism>
<dbReference type="CDD" id="cd02440">
    <property type="entry name" value="AdoMet_MTases"/>
    <property type="match status" value="1"/>
</dbReference>
<accession>A0A6M1SW02</accession>
<keyword evidence="3" id="KW-1185">Reference proteome</keyword>
<name>A0A6M1SW02_9BACT</name>
<comment type="caution">
    <text evidence="2">The sequence shown here is derived from an EMBL/GenBank/DDBJ whole genome shotgun (WGS) entry which is preliminary data.</text>
</comment>
<evidence type="ECO:0000313" key="3">
    <source>
        <dbReference type="Proteomes" id="UP000473278"/>
    </source>
</evidence>
<gene>
    <name evidence="2" type="ORF">G3570_06725</name>
</gene>
<evidence type="ECO:0000313" key="2">
    <source>
        <dbReference type="EMBL" id="NGP76318.1"/>
    </source>
</evidence>
<dbReference type="GO" id="GO:0032259">
    <property type="term" value="P:methylation"/>
    <property type="evidence" value="ECO:0007669"/>
    <property type="project" value="UniProtKB-KW"/>
</dbReference>
<dbReference type="InterPro" id="IPR013217">
    <property type="entry name" value="Methyltransf_12"/>
</dbReference>
<sequence length="206" mass="24285">MQDQTAHSIKLQRYYKYHSTIYDATRWSFLFGRQQFLSSLPELMSQPRILEIGCGTGNNLQLLEYFYPDASITGVDLSEDMLEKASRKVGNSKELNLMQFRYGSEGPDWDPFDLVVLSYSLTMIGENIDTILQHVHEDLNPNGYIAVIDFHDTPFKWFRRWMWHNHVSMDGTILPMLKKYFTEEKVSLNKAYFGFWKYFTFLGKRS</sequence>
<proteinExistence type="predicted"/>
<feature type="domain" description="Methyltransferase type 12" evidence="1">
    <location>
        <begin position="50"/>
        <end position="145"/>
    </location>
</feature>
<protein>
    <submittedName>
        <fullName evidence="2">Class I SAM-dependent methyltransferase</fullName>
    </submittedName>
</protein>
<dbReference type="AlphaFoldDB" id="A0A6M1SW02"/>
<dbReference type="PANTHER" id="PTHR43861:SF1">
    <property type="entry name" value="TRANS-ACONITATE 2-METHYLTRANSFERASE"/>
    <property type="match status" value="1"/>
</dbReference>
<evidence type="ECO:0000259" key="1">
    <source>
        <dbReference type="Pfam" id="PF08242"/>
    </source>
</evidence>
<dbReference type="Proteomes" id="UP000473278">
    <property type="component" value="Unassembled WGS sequence"/>
</dbReference>